<dbReference type="AlphaFoldDB" id="W7S4T2"/>
<reference evidence="2 3" key="1">
    <citation type="journal article" date="2015" name="Stand. Genomic Sci.">
        <title>Genome sequence and description of the mosquitocidal and heavy metal tolerant strain Lysinibacillus sphaericus CBAM5.</title>
        <authorList>
            <person name="Pena-Montenegro T.D."/>
            <person name="Lozano L."/>
            <person name="Dussan J."/>
        </authorList>
    </citation>
    <scope>NUCLEOTIDE SEQUENCE [LARGE SCALE GENOMIC DNA]</scope>
    <source>
        <strain evidence="2">CBAM5</strain>
    </source>
</reference>
<accession>W7S4T2</accession>
<evidence type="ECO:0000256" key="1">
    <source>
        <dbReference type="SAM" id="Phobius"/>
    </source>
</evidence>
<dbReference type="HOGENOM" id="CLU_3382576_0_0_9"/>
<evidence type="ECO:0000313" key="3">
    <source>
        <dbReference type="Proteomes" id="UP000023555"/>
    </source>
</evidence>
<protein>
    <submittedName>
        <fullName evidence="2">Uncharacterized protein</fullName>
    </submittedName>
</protein>
<keyword evidence="1" id="KW-0812">Transmembrane</keyword>
<dbReference type="Proteomes" id="UP000023555">
    <property type="component" value="Unassembled WGS sequence"/>
</dbReference>
<evidence type="ECO:0000313" key="2">
    <source>
        <dbReference type="EMBL" id="EWH31698.1"/>
    </source>
</evidence>
<feature type="transmembrane region" description="Helical" evidence="1">
    <location>
        <begin position="13"/>
        <end position="32"/>
    </location>
</feature>
<organism evidence="2 3">
    <name type="scientific">Lysinibacillus sphaericus CBAM5</name>
    <dbReference type="NCBI Taxonomy" id="1400869"/>
    <lineage>
        <taxon>Bacteria</taxon>
        <taxon>Bacillati</taxon>
        <taxon>Bacillota</taxon>
        <taxon>Bacilli</taxon>
        <taxon>Bacillales</taxon>
        <taxon>Bacillaceae</taxon>
        <taxon>Lysinibacillus</taxon>
    </lineage>
</organism>
<dbReference type="EMBL" id="AYKQ01000013">
    <property type="protein sequence ID" value="EWH31698.1"/>
    <property type="molecule type" value="Genomic_DNA"/>
</dbReference>
<keyword evidence="1" id="KW-0472">Membrane</keyword>
<name>W7S4T2_LYSSH</name>
<gene>
    <name evidence="2" type="ORF">P799_17000</name>
</gene>
<sequence length="33" mass="3601">MKEFDLAYDWVDMASLVGGAGLLTILIYGVILL</sequence>
<keyword evidence="1" id="KW-1133">Transmembrane helix</keyword>
<proteinExistence type="predicted"/>
<comment type="caution">
    <text evidence="2">The sequence shown here is derived from an EMBL/GenBank/DDBJ whole genome shotgun (WGS) entry which is preliminary data.</text>
</comment>